<protein>
    <submittedName>
        <fullName evidence="1">Carbonate dehydratase</fullName>
    </submittedName>
</protein>
<dbReference type="Proteomes" id="UP001056012">
    <property type="component" value="Chromosome 4"/>
</dbReference>
<dbReference type="EMBL" id="CP089277">
    <property type="protein sequence ID" value="USP78579.1"/>
    <property type="molecule type" value="Genomic_DNA"/>
</dbReference>
<dbReference type="OrthoDB" id="2520703at2759"/>
<evidence type="ECO:0000313" key="1">
    <source>
        <dbReference type="EMBL" id="USP78579.1"/>
    </source>
</evidence>
<organism evidence="1 2">
    <name type="scientific">Curvularia clavata</name>
    <dbReference type="NCBI Taxonomy" id="95742"/>
    <lineage>
        <taxon>Eukaryota</taxon>
        <taxon>Fungi</taxon>
        <taxon>Dikarya</taxon>
        <taxon>Ascomycota</taxon>
        <taxon>Pezizomycotina</taxon>
        <taxon>Dothideomycetes</taxon>
        <taxon>Pleosporomycetidae</taxon>
        <taxon>Pleosporales</taxon>
        <taxon>Pleosporineae</taxon>
        <taxon>Pleosporaceae</taxon>
        <taxon>Curvularia</taxon>
    </lineage>
</organism>
<gene>
    <name evidence="1" type="ORF">yc1106_05853</name>
</gene>
<sequence length="461" mass="52221">MATENVSLECLPDELLSYIVLHLSTIRSHETQSAAFKQKDTEKRRQRENRLRQLSLHSLCLTSHHFNRVATPILYASFTGSTTRHGIVPLRLFRRTSAEINSSNGKKYVGYLQYVENRLADYLGNDLVEDALHPDATNMVVEYFSLLAEIINSAPNLQHLSVISLENDKLAFWKYIVHEQPSASTHSFAFAAEHGFRKLEVLSVQTNIAAYQATKEAYFQGICSAAASLPSLSDFRFSRPAWNIVQQTAANLGHFKTLQRIEMTKCSLKVHVVAEVLSACEGLRHIVCKWDTLYCVHETPLDLRPALLRHSNTLETLVLDFRRCRWDFYHMTFKEIGSFRQLERLEALTVSKMGFTGGDWFSNPEEYLEKLSELNLVDLLPTGLKKLSLLLDEADFELDPDALDDVPELRPLPGACKSSALNLEEVTITCTCDVRGVRERIDDFAQAGVLLNVTIEPFIDP</sequence>
<proteinExistence type="predicted"/>
<dbReference type="VEuPathDB" id="FungiDB:yc1106_05853"/>
<accession>A0A9Q9DU94</accession>
<dbReference type="InterPro" id="IPR032675">
    <property type="entry name" value="LRR_dom_sf"/>
</dbReference>
<keyword evidence="2" id="KW-1185">Reference proteome</keyword>
<dbReference type="SUPFAM" id="SSF52047">
    <property type="entry name" value="RNI-like"/>
    <property type="match status" value="1"/>
</dbReference>
<dbReference type="Gene3D" id="3.80.10.10">
    <property type="entry name" value="Ribonuclease Inhibitor"/>
    <property type="match status" value="1"/>
</dbReference>
<name>A0A9Q9DU94_CURCL</name>
<reference evidence="1" key="1">
    <citation type="submission" date="2021-12" db="EMBL/GenBank/DDBJ databases">
        <title>Curvularia clavata genome.</title>
        <authorList>
            <person name="Cao Y."/>
        </authorList>
    </citation>
    <scope>NUCLEOTIDE SEQUENCE</scope>
    <source>
        <strain evidence="1">Yc1106</strain>
    </source>
</reference>
<evidence type="ECO:0000313" key="2">
    <source>
        <dbReference type="Proteomes" id="UP001056012"/>
    </source>
</evidence>
<dbReference type="AlphaFoldDB" id="A0A9Q9DU94"/>